<accession>A0A174KYL7</accession>
<dbReference type="RefSeq" id="WP_055159537.1">
    <property type="nucleotide sequence ID" value="NZ_CZAU01000004.1"/>
</dbReference>
<sequence>MSTNEKNRFSTLLEELISISGVKNSGLAKALQYDASYISKWVSGRLLPTEKTKKKILSGLSHEIVNQSTSEGLENLYANYQVSFPEELENVIYDNLEIEYDYVTDLQNTCGSLIAPDVSFFASLNPAQYITKMQHPVLRRVKMLDIMAEMDLLKLNHEYRLQIMQGDVHRKLLHIYPDVHFSLVIDLSLNKIDDIYDSIFIMNMLSAMSQVDFYLYQNQQASGRMIFTVKNDFMISALLVNPDRCMSVTISSNEKNCNPIYHGIKDRCTRESLLCRRTSMKEMLSSHDYMHSILSLHSKWGIGHMTEHFLPDDLFHEILDLLKSSNDELFFDEDHLCYLHSMTQRTLAESEIDLFIHCQALSDLVVDGNLDFYDQKVHLTLSQRKKYFNHLLHVFETNSNLTFKLAKEPMILDFKYQTNQCIFLSDQFSYIRLNTYNWANNLAIINHPNLKHMFDRFFNAVWNDATSELLSDYSEIHSFFVHIIQQINILSEI</sequence>
<proteinExistence type="predicted"/>
<dbReference type="EMBL" id="CZAU01000004">
    <property type="protein sequence ID" value="CUP14938.1"/>
    <property type="molecule type" value="Genomic_DNA"/>
</dbReference>
<dbReference type="AlphaFoldDB" id="A0A174KYL7"/>
<evidence type="ECO:0000313" key="1">
    <source>
        <dbReference type="EMBL" id="CUP14938.1"/>
    </source>
</evidence>
<dbReference type="OrthoDB" id="1783193at2"/>
<protein>
    <submittedName>
        <fullName evidence="1">Uncharacterized protein</fullName>
    </submittedName>
</protein>
<gene>
    <name evidence="1" type="ORF">ERS852520_00717</name>
</gene>
<name>A0A174KYL7_ANAHA</name>
<evidence type="ECO:0000313" key="2">
    <source>
        <dbReference type="Proteomes" id="UP000095564"/>
    </source>
</evidence>
<organism evidence="1 2">
    <name type="scientific">Anaerostipes hadrus</name>
    <dbReference type="NCBI Taxonomy" id="649756"/>
    <lineage>
        <taxon>Bacteria</taxon>
        <taxon>Bacillati</taxon>
        <taxon>Bacillota</taxon>
        <taxon>Clostridia</taxon>
        <taxon>Lachnospirales</taxon>
        <taxon>Lachnospiraceae</taxon>
        <taxon>Anaerostipes</taxon>
    </lineage>
</organism>
<reference evidence="1 2" key="1">
    <citation type="submission" date="2015-09" db="EMBL/GenBank/DDBJ databases">
        <authorList>
            <consortium name="Pathogen Informatics"/>
        </authorList>
    </citation>
    <scope>NUCLEOTIDE SEQUENCE [LARGE SCALE GENOMIC DNA]</scope>
    <source>
        <strain evidence="1 2">2789STDY5834908</strain>
    </source>
</reference>
<dbReference type="Proteomes" id="UP000095564">
    <property type="component" value="Unassembled WGS sequence"/>
</dbReference>